<dbReference type="AlphaFoldDB" id="A0A9D7F4Z3"/>
<evidence type="ECO:0000313" key="6">
    <source>
        <dbReference type="EMBL" id="MBK7422122.1"/>
    </source>
</evidence>
<feature type="signal peptide" evidence="4">
    <location>
        <begin position="1"/>
        <end position="20"/>
    </location>
</feature>
<reference evidence="6" key="1">
    <citation type="submission" date="2020-10" db="EMBL/GenBank/DDBJ databases">
        <title>Connecting structure to function with the recovery of over 1000 high-quality activated sludge metagenome-assembled genomes encoding full-length rRNA genes using long-read sequencing.</title>
        <authorList>
            <person name="Singleton C.M."/>
            <person name="Petriglieri F."/>
            <person name="Kristensen J.M."/>
            <person name="Kirkegaard R.H."/>
            <person name="Michaelsen T.Y."/>
            <person name="Andersen M.H."/>
            <person name="Karst S.M."/>
            <person name="Dueholm M.S."/>
            <person name="Nielsen P.H."/>
            <person name="Albertsen M."/>
        </authorList>
    </citation>
    <scope>NUCLEOTIDE SEQUENCE</scope>
    <source>
        <strain evidence="6">EsbW_18-Q3-R4-48_MAXAC.044</strain>
    </source>
</reference>
<feature type="domain" description="MurNAc-LAA" evidence="5">
    <location>
        <begin position="82"/>
        <end position="228"/>
    </location>
</feature>
<comment type="caution">
    <text evidence="6">The sequence shown here is derived from an EMBL/GenBank/DDBJ whole genome shotgun (WGS) entry which is preliminary data.</text>
</comment>
<dbReference type="GO" id="GO:0030288">
    <property type="term" value="C:outer membrane-bounded periplasmic space"/>
    <property type="evidence" value="ECO:0007669"/>
    <property type="project" value="TreeGrafter"/>
</dbReference>
<gene>
    <name evidence="6" type="ORF">IPJ48_02925</name>
</gene>
<feature type="chain" id="PRO_5038855515" description="N-acetylmuramoyl-L-alanine amidase" evidence="4">
    <location>
        <begin position="21"/>
        <end position="234"/>
    </location>
</feature>
<comment type="catalytic activity">
    <reaction evidence="1">
        <text>Hydrolyzes the link between N-acetylmuramoyl residues and L-amino acid residues in certain cell-wall glycopeptides.</text>
        <dbReference type="EC" id="3.5.1.28"/>
    </reaction>
</comment>
<dbReference type="SMART" id="SM00646">
    <property type="entry name" value="Ami_3"/>
    <property type="match status" value="1"/>
</dbReference>
<dbReference type="GO" id="GO:0008745">
    <property type="term" value="F:N-acetylmuramoyl-L-alanine amidase activity"/>
    <property type="evidence" value="ECO:0007669"/>
    <property type="project" value="UniProtKB-EC"/>
</dbReference>
<accession>A0A9D7F4Z3</accession>
<evidence type="ECO:0000256" key="1">
    <source>
        <dbReference type="ARBA" id="ARBA00001561"/>
    </source>
</evidence>
<dbReference type="Pfam" id="PF01520">
    <property type="entry name" value="Amidase_3"/>
    <property type="match status" value="1"/>
</dbReference>
<dbReference type="GO" id="GO:0009253">
    <property type="term" value="P:peptidoglycan catabolic process"/>
    <property type="evidence" value="ECO:0007669"/>
    <property type="project" value="InterPro"/>
</dbReference>
<sequence length="234" mass="25379">MPTLLKLGALVWLACSGTYAAEVALDVGHTLAASGAVSARGGKEFDFNRVLAVGLASALTARGLLVRPINFDGRIDSLEARPQQASGADFFISIHHDSVQAELLEEWDWQGTTQSYSDLHRGFSLFVSRDNPDPVTSLRCASAIGARLRRMGFVGASHHADSLAGHSRPYADVDNAVHYYDNLIVLYRTSLPAVLFEAGVIKHREEELALRDPERQARMADAIATGIAACLYSR</sequence>
<dbReference type="CDD" id="cd02696">
    <property type="entry name" value="MurNAc-LAA"/>
    <property type="match status" value="1"/>
</dbReference>
<organism evidence="6 7">
    <name type="scientific">Candidatus Propionivibrio dominans</name>
    <dbReference type="NCBI Taxonomy" id="2954373"/>
    <lineage>
        <taxon>Bacteria</taxon>
        <taxon>Pseudomonadati</taxon>
        <taxon>Pseudomonadota</taxon>
        <taxon>Betaproteobacteria</taxon>
        <taxon>Rhodocyclales</taxon>
        <taxon>Rhodocyclaceae</taxon>
        <taxon>Propionivibrio</taxon>
    </lineage>
</organism>
<dbReference type="Proteomes" id="UP000886602">
    <property type="component" value="Unassembled WGS sequence"/>
</dbReference>
<keyword evidence="4" id="KW-0732">Signal</keyword>
<protein>
    <recommendedName>
        <fullName evidence="2">N-acetylmuramoyl-L-alanine amidase</fullName>
        <ecNumber evidence="2">3.5.1.28</ecNumber>
    </recommendedName>
</protein>
<dbReference type="InterPro" id="IPR050695">
    <property type="entry name" value="N-acetylmuramoyl_amidase_3"/>
</dbReference>
<evidence type="ECO:0000256" key="4">
    <source>
        <dbReference type="SAM" id="SignalP"/>
    </source>
</evidence>
<evidence type="ECO:0000256" key="2">
    <source>
        <dbReference type="ARBA" id="ARBA00011901"/>
    </source>
</evidence>
<evidence type="ECO:0000259" key="5">
    <source>
        <dbReference type="SMART" id="SM00646"/>
    </source>
</evidence>
<dbReference type="PANTHER" id="PTHR30404">
    <property type="entry name" value="N-ACETYLMURAMOYL-L-ALANINE AMIDASE"/>
    <property type="match status" value="1"/>
</dbReference>
<name>A0A9D7F4Z3_9RHOO</name>
<dbReference type="Gene3D" id="3.40.630.40">
    <property type="entry name" value="Zn-dependent exopeptidases"/>
    <property type="match status" value="1"/>
</dbReference>
<dbReference type="PANTHER" id="PTHR30404:SF0">
    <property type="entry name" value="N-ACETYLMURAMOYL-L-ALANINE AMIDASE AMIC"/>
    <property type="match status" value="1"/>
</dbReference>
<keyword evidence="3" id="KW-0378">Hydrolase</keyword>
<dbReference type="InterPro" id="IPR002508">
    <property type="entry name" value="MurNAc-LAA_cat"/>
</dbReference>
<evidence type="ECO:0000313" key="7">
    <source>
        <dbReference type="Proteomes" id="UP000886602"/>
    </source>
</evidence>
<evidence type="ECO:0000256" key="3">
    <source>
        <dbReference type="ARBA" id="ARBA00022801"/>
    </source>
</evidence>
<dbReference type="EMBL" id="JADJNC010000004">
    <property type="protein sequence ID" value="MBK7422122.1"/>
    <property type="molecule type" value="Genomic_DNA"/>
</dbReference>
<dbReference type="SUPFAM" id="SSF53187">
    <property type="entry name" value="Zn-dependent exopeptidases"/>
    <property type="match status" value="1"/>
</dbReference>
<proteinExistence type="predicted"/>
<dbReference type="EC" id="3.5.1.28" evidence="2"/>